<dbReference type="Gene3D" id="3.30.559.10">
    <property type="entry name" value="Chloramphenicol acetyltransferase-like domain"/>
    <property type="match status" value="4"/>
</dbReference>
<dbReference type="EMBL" id="SMMG02000004">
    <property type="protein sequence ID" value="KAA3478456.1"/>
    <property type="molecule type" value="Genomic_DNA"/>
</dbReference>
<keyword evidence="5" id="KW-1185">Reference proteome</keyword>
<dbReference type="OrthoDB" id="671439at2759"/>
<dbReference type="Proteomes" id="UP000325315">
    <property type="component" value="Unassembled WGS sequence"/>
</dbReference>
<evidence type="ECO:0000256" key="1">
    <source>
        <dbReference type="ARBA" id="ARBA00009861"/>
    </source>
</evidence>
<accession>A0A5B6WAT3</accession>
<dbReference type="FunFam" id="3.30.559.10:FF:000015">
    <property type="entry name" value="Spermidine hydroxycinnamoyl transferase"/>
    <property type="match status" value="2"/>
</dbReference>
<proteinExistence type="inferred from homology"/>
<evidence type="ECO:0000256" key="2">
    <source>
        <dbReference type="ARBA" id="ARBA00022679"/>
    </source>
</evidence>
<comment type="caution">
    <text evidence="4">The sequence shown here is derived from an EMBL/GenBank/DDBJ whole genome shotgun (WGS) entry which is preliminary data.</text>
</comment>
<protein>
    <submittedName>
        <fullName evidence="4">Shikimate O-hydroxycinnamoyltransferase-like isoform X2</fullName>
    </submittedName>
</protein>
<dbReference type="InterPro" id="IPR023213">
    <property type="entry name" value="CAT-like_dom_sf"/>
</dbReference>
<reference evidence="5" key="1">
    <citation type="journal article" date="2019" name="Plant Biotechnol. J.">
        <title>Genome sequencing of the Australian wild diploid species Gossypium australe highlights disease resistance and delayed gland morphogenesis.</title>
        <authorList>
            <person name="Cai Y."/>
            <person name="Cai X."/>
            <person name="Wang Q."/>
            <person name="Wang P."/>
            <person name="Zhang Y."/>
            <person name="Cai C."/>
            <person name="Xu Y."/>
            <person name="Wang K."/>
            <person name="Zhou Z."/>
            <person name="Wang C."/>
            <person name="Geng S."/>
            <person name="Li B."/>
            <person name="Dong Q."/>
            <person name="Hou Y."/>
            <person name="Wang H."/>
            <person name="Ai P."/>
            <person name="Liu Z."/>
            <person name="Yi F."/>
            <person name="Sun M."/>
            <person name="An G."/>
            <person name="Cheng J."/>
            <person name="Zhang Y."/>
            <person name="Shi Q."/>
            <person name="Xie Y."/>
            <person name="Shi X."/>
            <person name="Chang Y."/>
            <person name="Huang F."/>
            <person name="Chen Y."/>
            <person name="Hong S."/>
            <person name="Mi L."/>
            <person name="Sun Q."/>
            <person name="Zhang L."/>
            <person name="Zhou B."/>
            <person name="Peng R."/>
            <person name="Zhang X."/>
            <person name="Liu F."/>
        </authorList>
    </citation>
    <scope>NUCLEOTIDE SEQUENCE [LARGE SCALE GENOMIC DNA]</scope>
    <source>
        <strain evidence="5">cv. PA1801</strain>
    </source>
</reference>
<comment type="similarity">
    <text evidence="1">Belongs to the plant acyltransferase family.</text>
</comment>
<dbReference type="PANTHER" id="PTHR31642">
    <property type="entry name" value="TRICHOTHECENE 3-O-ACETYLTRANSFERASE"/>
    <property type="match status" value="1"/>
</dbReference>
<organism evidence="4 5">
    <name type="scientific">Gossypium australe</name>
    <dbReference type="NCBI Taxonomy" id="47621"/>
    <lineage>
        <taxon>Eukaryota</taxon>
        <taxon>Viridiplantae</taxon>
        <taxon>Streptophyta</taxon>
        <taxon>Embryophyta</taxon>
        <taxon>Tracheophyta</taxon>
        <taxon>Spermatophyta</taxon>
        <taxon>Magnoliopsida</taxon>
        <taxon>eudicotyledons</taxon>
        <taxon>Gunneridae</taxon>
        <taxon>Pentapetalae</taxon>
        <taxon>rosids</taxon>
        <taxon>malvids</taxon>
        <taxon>Malvales</taxon>
        <taxon>Malvaceae</taxon>
        <taxon>Malvoideae</taxon>
        <taxon>Gossypium</taxon>
    </lineage>
</organism>
<evidence type="ECO:0000256" key="3">
    <source>
        <dbReference type="ARBA" id="ARBA00023315"/>
    </source>
</evidence>
<sequence length="841" mass="92624">MEISIKESTIVRPAEEHTPKGSIWNSNLDLVIPRPHVPTVYFYKPNGCSNFFDTGRLKEGLSKVLVPFYPIAGRLGYDENGGLEIICNDEGVLFVEAETSSVLEDLIGNGDFTNNSHLVPKVDYSGGISSYPLLVLQVTKFKCGGVCLGVGFQHTLGDGTSAIHFINSWADTARGVSPAIAPFIDRTLLRARVPPMPKFHHLEYDPSPPLKAVESDLKPSTVSTFKLTVDQLNALKAKADANSSGTKYSSYNILAAHIWRCVSKARGLSDDQPTKMYFPVDGRSKLNPPLPPGYFGNVIFINALITQAGDLNTESFLDTIKRIHEGLKKINDEYLRSALDYIETVSDLSTLVRGPHTFRSPNLAVNSWLRLPMYEADFGWGRPIHTGPADVIHEGVVYILPTPVNDGSLLVMEISIKESTIVRPAEEHTPKGSIWNSNLDLVIPRPHVPTVYFYKPNGCSNFFDTGRLKEGLSKVLVPFYPIAGRLGYDENGGLEIICNDEGVLFVEAETSSVLEDLIGNGDFTNNSHLVPKVDYSGGISSYPLLVLQVTKFKCGGVCLGVGFQHTLGDGTSAIHFINSWADTARGVSPAIAPFIDRTLLRARVPPMPKFHHLEYEPSPPLKAVESDLKPSTVSTFKLTVDQLNALKAKAAANSSGTKYSSYNILAAHIWRCVSKARGLSDDQPTKMYFPVDGRSKLNPPLPPGYFGNVIFINALITQAGDLNTESFLDTIKRIHEGLKKINDEYLRSALDHIETVSDLSTLVRGPHTFRCPNLAVNSWLWLPVYEADFGWGRPIHMRPADVNREGVVYILPTPVNDGSLLVVTRLGISHMSCFEKLLYEF</sequence>
<evidence type="ECO:0000313" key="4">
    <source>
        <dbReference type="EMBL" id="KAA3478456.1"/>
    </source>
</evidence>
<keyword evidence="3" id="KW-0012">Acyltransferase</keyword>
<dbReference type="AlphaFoldDB" id="A0A5B6WAT3"/>
<name>A0A5B6WAT3_9ROSI</name>
<dbReference type="InterPro" id="IPR050317">
    <property type="entry name" value="Plant_Fungal_Acyltransferase"/>
</dbReference>
<gene>
    <name evidence="4" type="ORF">EPI10_012255</name>
</gene>
<dbReference type="FunFam" id="3.30.559.10:FF:000008">
    <property type="entry name" value="Tryptamine hydroxycinnamoyl transferase"/>
    <property type="match status" value="1"/>
</dbReference>
<dbReference type="PANTHER" id="PTHR31642:SF196">
    <property type="entry name" value="SHIKIMATE O-HYDROXYCINNAMOYLTRANSFERASE-LIKE"/>
    <property type="match status" value="1"/>
</dbReference>
<dbReference type="SUPFAM" id="SSF52777">
    <property type="entry name" value="CoA-dependent acyltransferases"/>
    <property type="match status" value="2"/>
</dbReference>
<keyword evidence="2 4" id="KW-0808">Transferase</keyword>
<dbReference type="GO" id="GO:0016747">
    <property type="term" value="F:acyltransferase activity, transferring groups other than amino-acyl groups"/>
    <property type="evidence" value="ECO:0007669"/>
    <property type="project" value="TreeGrafter"/>
</dbReference>
<evidence type="ECO:0000313" key="5">
    <source>
        <dbReference type="Proteomes" id="UP000325315"/>
    </source>
</evidence>
<dbReference type="Pfam" id="PF02458">
    <property type="entry name" value="Transferase"/>
    <property type="match status" value="2"/>
</dbReference>